<gene>
    <name evidence="3" type="ORF">yberc0001_11510</name>
</gene>
<evidence type="ECO:0000259" key="2">
    <source>
        <dbReference type="Pfam" id="PF21111"/>
    </source>
</evidence>
<feature type="domain" description="CdiA toxin EC869-like" evidence="2">
    <location>
        <begin position="291"/>
        <end position="413"/>
    </location>
</feature>
<dbReference type="CDD" id="cd13444">
    <property type="entry name" value="CDI_toxin_EC869_like"/>
    <property type="match status" value="1"/>
</dbReference>
<dbReference type="Gene3D" id="3.40.1350.110">
    <property type="match status" value="1"/>
</dbReference>
<proteinExistence type="predicted"/>
<dbReference type="Pfam" id="PF04830">
    <property type="entry name" value="DUF637"/>
    <property type="match status" value="1"/>
</dbReference>
<dbReference type="InterPro" id="IPR006915">
    <property type="entry name" value="DUF637_hemagglutn_put"/>
</dbReference>
<sequence>MHAEGANLIGNNGEVLGVSGKALSHALVAGVAAEIGGGNAKGAAAGALAAELAAELAGVVMGENIIGLQEWQAKSERQAQLTRFFGGVVGAVFTGKAEGAYSGASAAETAFRYNYLSHHQQKLMEAEMAAAKTLADKGRVFIDWGLTSATQDGAFAAGIVASVPEGLYDSAVELLGMLKEPQQAISALRALINSDDVIGTVAQSVKQGWLARINSMEANYQRAGTRGAYASGVEAGKLLFEFGGYAVGIGGLAKSGVRVASRQIEKFAGPRIATVSRSKIGIQWGQGIKQQGMPWEDYVGTQLPADARLPPNFKTFDYYNPISRTAISVKTLDTTTAARVANPGQIYSSLKGNIDKVAKFETHGLSDEILKSSMITNREIQLAIPARTNKTQWMEINRAIEYGKNQGVNITVTQVK</sequence>
<dbReference type="InterPro" id="IPR033799">
    <property type="entry name" value="CdiA_EC869-like"/>
</dbReference>
<dbReference type="Pfam" id="PF21111">
    <property type="entry name" value="CDI_toxin_EC869_like"/>
    <property type="match status" value="1"/>
</dbReference>
<feature type="domain" description="DUF637" evidence="1">
    <location>
        <begin position="1"/>
        <end position="47"/>
    </location>
</feature>
<reference evidence="3" key="1">
    <citation type="submission" date="2008-12" db="EMBL/GenBank/DDBJ databases">
        <title>Annotation of the Yersinia bercovieri ATCC 43970 genome.</title>
        <authorList>
            <person name="Read T.D."/>
            <person name="Akmal A."/>
            <person name="Bishop-Lilly K."/>
            <person name="Chen P.E."/>
            <person name="Cook C."/>
            <person name="Kiley M.P."/>
            <person name="Lentz S."/>
            <person name="Mateczun A."/>
            <person name="Nagarajan N."/>
            <person name="Nolan N."/>
            <person name="Osborne B.I."/>
            <person name="Pop M."/>
            <person name="Sozhamannan S."/>
            <person name="Stewart A.C."/>
            <person name="Sulakvelidze A."/>
            <person name="Thomason B."/>
            <person name="Willner K."/>
            <person name="Zwick M.E."/>
        </authorList>
    </citation>
    <scope>NUCLEOTIDE SEQUENCE [LARGE SCALE GENOMIC DNA]</scope>
    <source>
        <strain evidence="3">ATCC 43970</strain>
    </source>
</reference>
<dbReference type="EMBL" id="AALC02000036">
    <property type="protein sequence ID" value="EEQ06062.1"/>
    <property type="molecule type" value="Genomic_DNA"/>
</dbReference>
<protein>
    <submittedName>
        <fullName evidence="3">Large exoprotein involved in heme utilization or adhesion</fullName>
    </submittedName>
</protein>
<accession>A0ABP2E0E0</accession>
<evidence type="ECO:0000313" key="3">
    <source>
        <dbReference type="EMBL" id="EEQ06062.1"/>
    </source>
</evidence>
<comment type="caution">
    <text evidence="3">The sequence shown here is derived from an EMBL/GenBank/DDBJ whole genome shotgun (WGS) entry which is preliminary data.</text>
</comment>
<name>A0ABP2E0E0_YERBE</name>
<evidence type="ECO:0000259" key="1">
    <source>
        <dbReference type="Pfam" id="PF04830"/>
    </source>
</evidence>
<organism evidence="3 4">
    <name type="scientific">Yersinia bercovieri ATCC 43970</name>
    <dbReference type="NCBI Taxonomy" id="349968"/>
    <lineage>
        <taxon>Bacteria</taxon>
        <taxon>Pseudomonadati</taxon>
        <taxon>Pseudomonadota</taxon>
        <taxon>Gammaproteobacteria</taxon>
        <taxon>Enterobacterales</taxon>
        <taxon>Yersiniaceae</taxon>
        <taxon>Yersinia</taxon>
    </lineage>
</organism>
<dbReference type="Proteomes" id="UP000010319">
    <property type="component" value="Unassembled WGS sequence"/>
</dbReference>
<keyword evidence="4" id="KW-1185">Reference proteome</keyword>
<evidence type="ECO:0000313" key="4">
    <source>
        <dbReference type="Proteomes" id="UP000010319"/>
    </source>
</evidence>